<dbReference type="RefSeq" id="WP_017981985.1">
    <property type="nucleotide sequence ID" value="NZ_AQUL01000001.1"/>
</dbReference>
<dbReference type="PANTHER" id="PTHR34070">
    <property type="entry name" value="ARMADILLO-TYPE FOLD"/>
    <property type="match status" value="1"/>
</dbReference>
<dbReference type="CDD" id="cd07064">
    <property type="entry name" value="AlkD_like_1"/>
    <property type="match status" value="1"/>
</dbReference>
<dbReference type="KEGG" id="amq:AMETH_2674"/>
<dbReference type="OrthoDB" id="9775346at2"/>
<name>A0A076MUX4_AMYME</name>
<dbReference type="InterPro" id="IPR014825">
    <property type="entry name" value="DNA_alkylation"/>
</dbReference>
<organism evidence="1 2">
    <name type="scientific">Amycolatopsis methanolica 239</name>
    <dbReference type="NCBI Taxonomy" id="1068978"/>
    <lineage>
        <taxon>Bacteria</taxon>
        <taxon>Bacillati</taxon>
        <taxon>Actinomycetota</taxon>
        <taxon>Actinomycetes</taxon>
        <taxon>Pseudonocardiales</taxon>
        <taxon>Pseudonocardiaceae</taxon>
        <taxon>Amycolatopsis</taxon>
        <taxon>Amycolatopsis methanolica group</taxon>
    </lineage>
</organism>
<dbReference type="PATRIC" id="fig|1068978.7.peg.2861"/>
<protein>
    <submittedName>
        <fullName evidence="1">DNA alkylation repair enzyme</fullName>
    </submittedName>
</protein>
<evidence type="ECO:0000313" key="1">
    <source>
        <dbReference type="EMBL" id="AIJ22766.1"/>
    </source>
</evidence>
<proteinExistence type="predicted"/>
<dbReference type="AlphaFoldDB" id="A0A076MUX4"/>
<dbReference type="EMBL" id="CP009110">
    <property type="protein sequence ID" value="AIJ22766.1"/>
    <property type="molecule type" value="Genomic_DNA"/>
</dbReference>
<dbReference type="HOGENOM" id="CLU_079880_1_0_11"/>
<sequence length="233" mass="26961">MDEVDELVQAARSGLAELADPVRAAHMRRYLKSAMDFRGVYKPERVKLARRVFGEHPLPDRDSFVAAVLALWREAAFREERYLAIDLTGHRAYARWQDHSLMPLYEEMIVTGAWWDYVDDVAIHRVGSLLRADRERMTPVLRRWAHDEDRWRRRTAVICQVTAKADTDRDLLTAAIEANQDDQDFFLRKGIGWALRDYARTEPDWVRAFVEAHPALSPLSVREALKHLGGGQP</sequence>
<dbReference type="PANTHER" id="PTHR34070:SF1">
    <property type="entry name" value="DNA ALKYLATION REPAIR PROTEIN"/>
    <property type="match status" value="1"/>
</dbReference>
<dbReference type="Pfam" id="PF08713">
    <property type="entry name" value="DNA_alkylation"/>
    <property type="match status" value="1"/>
</dbReference>
<gene>
    <name evidence="1" type="ORF">AMETH_2674</name>
</gene>
<keyword evidence="2" id="KW-1185">Reference proteome</keyword>
<dbReference type="Gene3D" id="1.25.10.90">
    <property type="match status" value="1"/>
</dbReference>
<reference evidence="1 2" key="1">
    <citation type="submission" date="2014-07" db="EMBL/GenBank/DDBJ databases">
        <title>Whole Genome Sequence of the Amycolatopsis methanolica 239.</title>
        <authorList>
            <person name="Tang B."/>
        </authorList>
    </citation>
    <scope>NUCLEOTIDE SEQUENCE [LARGE SCALE GENOMIC DNA]</scope>
    <source>
        <strain evidence="1 2">239</strain>
    </source>
</reference>
<evidence type="ECO:0000313" key="2">
    <source>
        <dbReference type="Proteomes" id="UP000062973"/>
    </source>
</evidence>
<dbReference type="eggNOG" id="COG4912">
    <property type="taxonomic scope" value="Bacteria"/>
</dbReference>
<accession>A0A076MUX4</accession>
<dbReference type="Proteomes" id="UP000062973">
    <property type="component" value="Chromosome"/>
</dbReference>
<dbReference type="InterPro" id="IPR016024">
    <property type="entry name" value="ARM-type_fold"/>
</dbReference>
<dbReference type="SUPFAM" id="SSF48371">
    <property type="entry name" value="ARM repeat"/>
    <property type="match status" value="1"/>
</dbReference>